<proteinExistence type="predicted"/>
<sequence length="255" mass="27010">MTAFETLRDAHVAMLTGTYLDGCAEGPDGAGYVFSRAIPDPTLNFAYGIRSPAQLDWARAQAQALGRAPAVLAREEEQARLLALCRPEATYPARWMLRPAAEPPACATLEAVVVEPHADPVPPEDFVAVFGALSDEPFVREHLARYYLPSLAEAASPEAIAAHHIVVHHEGAPAACASLYLQEDLAGLYNVSCRADLQGRGLGSAVTAAAIGHAAAEGARAVFLQCPADGPVERLYARAGFEPAYAPVLVCLPEE</sequence>
<name>A0ABQ4T8X8_METOR</name>
<dbReference type="EMBL" id="BPQV01000006">
    <property type="protein sequence ID" value="GJE27506.1"/>
    <property type="molecule type" value="Genomic_DNA"/>
</dbReference>
<dbReference type="InterPro" id="IPR000182">
    <property type="entry name" value="GNAT_dom"/>
</dbReference>
<dbReference type="RefSeq" id="WP_238311360.1">
    <property type="nucleotide sequence ID" value="NZ_BPQV01000006.1"/>
</dbReference>
<reference evidence="2" key="1">
    <citation type="journal article" date="2021" name="Front. Microbiol.">
        <title>Comprehensive Comparative Genomics and Phenotyping of Methylobacterium Species.</title>
        <authorList>
            <person name="Alessa O."/>
            <person name="Ogura Y."/>
            <person name="Fujitani Y."/>
            <person name="Takami H."/>
            <person name="Hayashi T."/>
            <person name="Sahin N."/>
            <person name="Tani A."/>
        </authorList>
    </citation>
    <scope>NUCLEOTIDE SEQUENCE</scope>
    <source>
        <strain evidence="2">NBRC 15689</strain>
    </source>
</reference>
<keyword evidence="3" id="KW-1185">Reference proteome</keyword>
<reference evidence="2" key="2">
    <citation type="submission" date="2021-08" db="EMBL/GenBank/DDBJ databases">
        <authorList>
            <person name="Tani A."/>
            <person name="Ola A."/>
            <person name="Ogura Y."/>
            <person name="Katsura K."/>
            <person name="Hayashi T."/>
        </authorList>
    </citation>
    <scope>NUCLEOTIDE SEQUENCE</scope>
    <source>
        <strain evidence="2">NBRC 15689</strain>
    </source>
</reference>
<dbReference type="Pfam" id="PF00583">
    <property type="entry name" value="Acetyltransf_1"/>
    <property type="match status" value="1"/>
</dbReference>
<evidence type="ECO:0000313" key="2">
    <source>
        <dbReference type="EMBL" id="GJE27506.1"/>
    </source>
</evidence>
<dbReference type="InterPro" id="IPR016181">
    <property type="entry name" value="Acyl_CoA_acyltransferase"/>
</dbReference>
<gene>
    <name evidence="2" type="primary">mshD_2</name>
    <name evidence="2" type="ORF">LKMONMHP_2365</name>
</gene>
<feature type="domain" description="N-acetyltransferase" evidence="1">
    <location>
        <begin position="116"/>
        <end position="255"/>
    </location>
</feature>
<evidence type="ECO:0000313" key="3">
    <source>
        <dbReference type="Proteomes" id="UP001055156"/>
    </source>
</evidence>
<dbReference type="SUPFAM" id="SSF55729">
    <property type="entry name" value="Acyl-CoA N-acyltransferases (Nat)"/>
    <property type="match status" value="1"/>
</dbReference>
<comment type="caution">
    <text evidence="2">The sequence shown here is derived from an EMBL/GenBank/DDBJ whole genome shotgun (WGS) entry which is preliminary data.</text>
</comment>
<dbReference type="PROSITE" id="PS51186">
    <property type="entry name" value="GNAT"/>
    <property type="match status" value="1"/>
</dbReference>
<protein>
    <submittedName>
        <fullName evidence="2">Mycothiol acetyltransferase</fullName>
    </submittedName>
</protein>
<dbReference type="Gene3D" id="3.40.630.30">
    <property type="match status" value="1"/>
</dbReference>
<dbReference type="Proteomes" id="UP001055156">
    <property type="component" value="Unassembled WGS sequence"/>
</dbReference>
<evidence type="ECO:0000259" key="1">
    <source>
        <dbReference type="PROSITE" id="PS51186"/>
    </source>
</evidence>
<accession>A0ABQ4T8X8</accession>
<organism evidence="2 3">
    <name type="scientific">Methylobacterium organophilum</name>
    <dbReference type="NCBI Taxonomy" id="410"/>
    <lineage>
        <taxon>Bacteria</taxon>
        <taxon>Pseudomonadati</taxon>
        <taxon>Pseudomonadota</taxon>
        <taxon>Alphaproteobacteria</taxon>
        <taxon>Hyphomicrobiales</taxon>
        <taxon>Methylobacteriaceae</taxon>
        <taxon>Methylobacterium</taxon>
    </lineage>
</organism>